<dbReference type="EMBL" id="AP011529">
    <property type="protein sequence ID" value="BAI80195.1"/>
    <property type="molecule type" value="Genomic_DNA"/>
</dbReference>
<dbReference type="HOGENOM" id="CLU_2507144_0_0_0"/>
<accession>D3PC72</accession>
<protein>
    <submittedName>
        <fullName evidence="1">Uncharacterized protein</fullName>
    </submittedName>
</protein>
<dbReference type="STRING" id="639282.DEFDS_0715"/>
<gene>
    <name evidence="1" type="ordered locus">DEFDS_0715</name>
</gene>
<dbReference type="AlphaFoldDB" id="D3PC72"/>
<name>D3PC72_DEFDS</name>
<evidence type="ECO:0000313" key="2">
    <source>
        <dbReference type="Proteomes" id="UP000001520"/>
    </source>
</evidence>
<keyword evidence="2" id="KW-1185">Reference proteome</keyword>
<reference evidence="1 2" key="1">
    <citation type="journal article" date="2010" name="DNA Res.">
        <title>Bacterial lifestyle in a deep-sea hydrothermal vent chimney revealed by the genome sequence of the thermophilic bacterium Deferribacter desulfuricans SSM1.</title>
        <authorList>
            <person name="Takaki Y."/>
            <person name="Shimamura S."/>
            <person name="Nakagawa S."/>
            <person name="Fukuhara Y."/>
            <person name="Horikawa H."/>
            <person name="Ankai A."/>
            <person name="Harada T."/>
            <person name="Hosoyama A."/>
            <person name="Oguchi A."/>
            <person name="Fukui S."/>
            <person name="Fujita N."/>
            <person name="Takami H."/>
            <person name="Takai K."/>
        </authorList>
    </citation>
    <scope>NUCLEOTIDE SEQUENCE [LARGE SCALE GENOMIC DNA]</scope>
    <source>
        <strain evidence="2">DSM 14783 / JCM 11476 / NBRC 101012 / SSM1</strain>
    </source>
</reference>
<dbReference type="KEGG" id="ddf:DEFDS_0715"/>
<sequence length="85" mass="9667">MKIKVKRNFVGEKDLSRKQAAFRLAMEVVRSGNEGTIKKTAYAIMKLANYAKEVLEIKNLTRLSSEHMKDFAEHLRGEVGMVKLA</sequence>
<evidence type="ECO:0000313" key="1">
    <source>
        <dbReference type="EMBL" id="BAI80195.1"/>
    </source>
</evidence>
<organism evidence="1 2">
    <name type="scientific">Deferribacter desulfuricans (strain DSM 14783 / JCM 11476 / NBRC 101012 / SSM1)</name>
    <dbReference type="NCBI Taxonomy" id="639282"/>
    <lineage>
        <taxon>Bacteria</taxon>
        <taxon>Pseudomonadati</taxon>
        <taxon>Deferribacterota</taxon>
        <taxon>Deferribacteres</taxon>
        <taxon>Deferribacterales</taxon>
        <taxon>Deferribacteraceae</taxon>
        <taxon>Deferribacter</taxon>
    </lineage>
</organism>
<proteinExistence type="predicted"/>
<dbReference type="Proteomes" id="UP000001520">
    <property type="component" value="Chromosome"/>
</dbReference>
<dbReference type="RefSeq" id="WP_013007443.1">
    <property type="nucleotide sequence ID" value="NC_013939.1"/>
</dbReference>